<keyword evidence="4" id="KW-1185">Reference proteome</keyword>
<gene>
    <name evidence="3" type="ORF">I7X39_16780</name>
</gene>
<dbReference type="InterPro" id="IPR039447">
    <property type="entry name" value="UreH-like_TM_dom"/>
</dbReference>
<comment type="caution">
    <text evidence="3">The sequence shown here is derived from an EMBL/GenBank/DDBJ whole genome shotgun (WGS) entry which is preliminary data.</text>
</comment>
<dbReference type="RefSeq" id="WP_198112321.1">
    <property type="nucleotide sequence ID" value="NZ_JAEDAK010000013.1"/>
</dbReference>
<organism evidence="3 4">
    <name type="scientific">Inhella proteolytica</name>
    <dbReference type="NCBI Taxonomy" id="2795029"/>
    <lineage>
        <taxon>Bacteria</taxon>
        <taxon>Pseudomonadati</taxon>
        <taxon>Pseudomonadota</taxon>
        <taxon>Betaproteobacteria</taxon>
        <taxon>Burkholderiales</taxon>
        <taxon>Sphaerotilaceae</taxon>
        <taxon>Inhella</taxon>
    </lineage>
</organism>
<keyword evidence="1" id="KW-1133">Transmembrane helix</keyword>
<keyword evidence="1" id="KW-0472">Membrane</keyword>
<dbReference type="Pfam" id="PF13386">
    <property type="entry name" value="DsbD_2"/>
    <property type="match status" value="1"/>
</dbReference>
<evidence type="ECO:0000256" key="1">
    <source>
        <dbReference type="SAM" id="Phobius"/>
    </source>
</evidence>
<feature type="transmembrane region" description="Helical" evidence="1">
    <location>
        <begin position="12"/>
        <end position="36"/>
    </location>
</feature>
<dbReference type="EMBL" id="JAEDAK010000013">
    <property type="protein sequence ID" value="MBH9578549.1"/>
    <property type="molecule type" value="Genomic_DNA"/>
</dbReference>
<keyword evidence="1" id="KW-0812">Transmembrane</keyword>
<protein>
    <submittedName>
        <fullName evidence="3">Sulfite exporter TauE/SafE family protein</fullName>
    </submittedName>
</protein>
<feature type="transmembrane region" description="Helical" evidence="1">
    <location>
        <begin position="116"/>
        <end position="142"/>
    </location>
</feature>
<dbReference type="Proteomes" id="UP000613266">
    <property type="component" value="Unassembled WGS sequence"/>
</dbReference>
<name>A0A931J6R4_9BURK</name>
<accession>A0A931J6R4</accession>
<dbReference type="AlphaFoldDB" id="A0A931J6R4"/>
<proteinExistence type="predicted"/>
<evidence type="ECO:0000313" key="3">
    <source>
        <dbReference type="EMBL" id="MBH9578549.1"/>
    </source>
</evidence>
<feature type="transmembrane region" description="Helical" evidence="1">
    <location>
        <begin position="78"/>
        <end position="104"/>
    </location>
</feature>
<reference evidence="3" key="1">
    <citation type="submission" date="2020-12" db="EMBL/GenBank/DDBJ databases">
        <title>The genome sequence of Inhella sp. 1Y17.</title>
        <authorList>
            <person name="Liu Y."/>
        </authorList>
    </citation>
    <scope>NUCLEOTIDE SEQUENCE</scope>
    <source>
        <strain evidence="3">1Y17</strain>
    </source>
</reference>
<evidence type="ECO:0000313" key="4">
    <source>
        <dbReference type="Proteomes" id="UP000613266"/>
    </source>
</evidence>
<feature type="transmembrane region" description="Helical" evidence="1">
    <location>
        <begin position="182"/>
        <end position="204"/>
    </location>
</feature>
<evidence type="ECO:0000259" key="2">
    <source>
        <dbReference type="Pfam" id="PF13386"/>
    </source>
</evidence>
<feature type="transmembrane region" description="Helical" evidence="1">
    <location>
        <begin position="148"/>
        <end position="170"/>
    </location>
</feature>
<sequence>MLVSSALVVSTALMGLAAIPHCALMCGAPCAALAPAARQQLGFQTLRLLSYAAAGALAAASVGWLRESVQLTQALRPFWTLIHVGLLALGLWLLVAGQLPAWLGRWGRQPSQPRRWGWTAGALWAAWPCGLLQAALMVAALADHPIGGAAAMAAFALVSGPGLLWAPLWLKRLRGGREATLPIRLAGAALVAAALFALGHGLWARFVEWCSQAF</sequence>
<feature type="domain" description="Urease accessory protein UreH-like transmembrane" evidence="2">
    <location>
        <begin position="12"/>
        <end position="194"/>
    </location>
</feature>
<feature type="transmembrane region" description="Helical" evidence="1">
    <location>
        <begin position="48"/>
        <end position="66"/>
    </location>
</feature>